<comment type="caution">
    <text evidence="1">The sequence shown here is derived from an EMBL/GenBank/DDBJ whole genome shotgun (WGS) entry which is preliminary data.</text>
</comment>
<gene>
    <name evidence="1" type="ORF">K6Y31_13505</name>
</gene>
<name>A0ABS8WC38_9GAMM</name>
<dbReference type="Proteomes" id="UP001201273">
    <property type="component" value="Unassembled WGS sequence"/>
</dbReference>
<evidence type="ECO:0008006" key="3">
    <source>
        <dbReference type="Google" id="ProtNLM"/>
    </source>
</evidence>
<organism evidence="1 2">
    <name type="scientific">Motilimonas cestriensis</name>
    <dbReference type="NCBI Taxonomy" id="2742685"/>
    <lineage>
        <taxon>Bacteria</taxon>
        <taxon>Pseudomonadati</taxon>
        <taxon>Pseudomonadota</taxon>
        <taxon>Gammaproteobacteria</taxon>
        <taxon>Alteromonadales</taxon>
        <taxon>Alteromonadales genera incertae sedis</taxon>
        <taxon>Motilimonas</taxon>
    </lineage>
</organism>
<proteinExistence type="predicted"/>
<reference evidence="1 2" key="1">
    <citation type="journal article" date="2022" name="Environ. Microbiol. Rep.">
        <title>Eco-phylogenetic analyses reveal divergent evolution of vitamin B12 metabolism in the marine bacterial family 'Psychromonadaceae'.</title>
        <authorList>
            <person name="Jin X."/>
            <person name="Yang Y."/>
            <person name="Cao H."/>
            <person name="Gao B."/>
            <person name="Zhao Z."/>
        </authorList>
    </citation>
    <scope>NUCLEOTIDE SEQUENCE [LARGE SCALE GENOMIC DNA]</scope>
    <source>
        <strain evidence="1 2">MKS20</strain>
    </source>
</reference>
<dbReference type="EMBL" id="JAIMJA010000013">
    <property type="protein sequence ID" value="MCE2595823.1"/>
    <property type="molecule type" value="Genomic_DNA"/>
</dbReference>
<accession>A0ABS8WC38</accession>
<protein>
    <recommendedName>
        <fullName evidence="3">DUF1579 domain-containing protein</fullName>
    </recommendedName>
</protein>
<sequence>MELTSLVGSWVLIGSVAINSEVAFIGEDTDPNGVGNWLNGRAGELVGQIKTVNGLTLTIADNGAFTEVKTGKLSITWYDQEGVLESEVEPFNGTLVLKGEGAFLVAEAIPNWAQPTANDYGVALRYDDGDTIIAEWLECIDNRLVRTVNVVTDELYLDRIVMVYQKS</sequence>
<dbReference type="RefSeq" id="WP_233053487.1">
    <property type="nucleotide sequence ID" value="NZ_JAIMJA010000013.1"/>
</dbReference>
<keyword evidence="2" id="KW-1185">Reference proteome</keyword>
<evidence type="ECO:0000313" key="1">
    <source>
        <dbReference type="EMBL" id="MCE2595823.1"/>
    </source>
</evidence>
<evidence type="ECO:0000313" key="2">
    <source>
        <dbReference type="Proteomes" id="UP001201273"/>
    </source>
</evidence>